<dbReference type="AlphaFoldDB" id="A0A077ZTX7"/>
<feature type="region of interest" description="Disordered" evidence="1">
    <location>
        <begin position="614"/>
        <end position="644"/>
    </location>
</feature>
<sequence>MTFDDEPGFRGWKSIYLGLYSPFSNKYTSFMNQAIKKAKENSPVKMREPNYQGLGQSTSLPSFITLYQIGSAFTENSMVRSDNPTSRNNKDSEQLTNTQWQEQQEFQYISMFEQLSRYKRDVIESQIRNGQQSFMAQKYLQLVQQKKLRRTLQDIFRVAGKKRFLRNDYKYLNIGSSSKENLTVQSGISNDLQQDKLLKDSKNLSLIDFNYTDLRWPSIVKNKKTHVEYLRENSRVVEGEIRNRTAQAKIDIKPRQSFFMSSQLVMNRRRNSVLKSQEQQLKMKSKQIIRRKSCECGLCGGETKKVPYAALFEEESDVEEDRELFSSGISLQLKTNGAGRKAQSLFKNLKSMIQKSPRVRQNMLRNRQSKDSHLEGFQQANQSLKDTLEQEKLRQHQQNTEKLIIKYRPTRQMGGLSPIFDCEKQSKKKVGLNMKLIKQAFNSNDSRKMIRKDTQDSNIDLSPAKSSISQSPDQTSKFMKLKECQPDGFTHQIQQKIKVMKLTHNPFQKSRNNQFHTQFQTYQNNDDNHNHFQTEDHQPDSFNKESYKNKFLYQQTIFHKNQTRFLERVETFKQEYKNSFGKIERDQGKIQNLKSKIVQSHSLLPLIEGNPNKKLKKISIEKRSPDQKKKGKSKSRKRATTIDKNNVYYSKLSQQVK</sequence>
<feature type="region of interest" description="Disordered" evidence="1">
    <location>
        <begin position="77"/>
        <end position="96"/>
    </location>
</feature>
<dbReference type="InParanoid" id="A0A077ZTX7"/>
<evidence type="ECO:0000256" key="1">
    <source>
        <dbReference type="SAM" id="MobiDB-lite"/>
    </source>
</evidence>
<evidence type="ECO:0000313" key="2">
    <source>
        <dbReference type="EMBL" id="CDW73029.1"/>
    </source>
</evidence>
<reference evidence="2 3" key="1">
    <citation type="submission" date="2014-06" db="EMBL/GenBank/DDBJ databases">
        <authorList>
            <person name="Swart Estienne"/>
        </authorList>
    </citation>
    <scope>NUCLEOTIDE SEQUENCE [LARGE SCALE GENOMIC DNA]</scope>
    <source>
        <strain evidence="2 3">130c</strain>
    </source>
</reference>
<protein>
    <submittedName>
        <fullName evidence="2">Uncharacterized protein</fullName>
    </submittedName>
</protein>
<dbReference type="Proteomes" id="UP000039865">
    <property type="component" value="Unassembled WGS sequence"/>
</dbReference>
<name>A0A077ZTX7_STYLE</name>
<organism evidence="2 3">
    <name type="scientific">Stylonychia lemnae</name>
    <name type="common">Ciliate</name>
    <dbReference type="NCBI Taxonomy" id="5949"/>
    <lineage>
        <taxon>Eukaryota</taxon>
        <taxon>Sar</taxon>
        <taxon>Alveolata</taxon>
        <taxon>Ciliophora</taxon>
        <taxon>Intramacronucleata</taxon>
        <taxon>Spirotrichea</taxon>
        <taxon>Stichotrichia</taxon>
        <taxon>Sporadotrichida</taxon>
        <taxon>Oxytrichidae</taxon>
        <taxon>Stylonychinae</taxon>
        <taxon>Stylonychia</taxon>
    </lineage>
</organism>
<feature type="compositionally biased region" description="Polar residues" evidence="1">
    <location>
        <begin position="77"/>
        <end position="87"/>
    </location>
</feature>
<evidence type="ECO:0000313" key="3">
    <source>
        <dbReference type="Proteomes" id="UP000039865"/>
    </source>
</evidence>
<gene>
    <name evidence="2" type="primary">Contig8180.g8726</name>
    <name evidence="2" type="ORF">STYLEM_1997</name>
</gene>
<feature type="compositionally biased region" description="Basic and acidic residues" evidence="1">
    <location>
        <begin position="618"/>
        <end position="628"/>
    </location>
</feature>
<keyword evidence="3" id="KW-1185">Reference proteome</keyword>
<accession>A0A077ZTX7</accession>
<feature type="compositionally biased region" description="Basic residues" evidence="1">
    <location>
        <begin position="629"/>
        <end position="639"/>
    </location>
</feature>
<dbReference type="EMBL" id="CCKQ01001928">
    <property type="protein sequence ID" value="CDW73029.1"/>
    <property type="molecule type" value="Genomic_DNA"/>
</dbReference>
<proteinExistence type="predicted"/>